<comment type="subcellular location">
    <subcellularLocation>
        <location evidence="4">Endoplasmic reticulum membrane</location>
        <topology evidence="4">Single-pass membrane protein</topology>
    </subcellularLocation>
    <subcellularLocation>
        <location evidence="2">Golgi apparatus membrane</location>
        <topology evidence="2">Single-pass membrane protein</topology>
    </subcellularLocation>
    <subcellularLocation>
        <location evidence="3">Peroxisome</location>
    </subcellularLocation>
</comment>
<dbReference type="PROSITE" id="PS51387">
    <property type="entry name" value="FAD_PCMH"/>
    <property type="match status" value="1"/>
</dbReference>
<feature type="transmembrane region" description="Helical" evidence="29">
    <location>
        <begin position="18"/>
        <end position="38"/>
    </location>
</feature>
<keyword evidence="32" id="KW-1185">Reference proteome</keyword>
<keyword evidence="21" id="KW-0576">Peroxisome</keyword>
<keyword evidence="20 29" id="KW-0472">Membrane</keyword>
<dbReference type="GO" id="GO:0005789">
    <property type="term" value="C:endoplasmic reticulum membrane"/>
    <property type="evidence" value="ECO:0007669"/>
    <property type="project" value="UniProtKB-SubCell"/>
</dbReference>
<evidence type="ECO:0000256" key="11">
    <source>
        <dbReference type="ARBA" id="ARBA00022692"/>
    </source>
</evidence>
<evidence type="ECO:0000256" key="16">
    <source>
        <dbReference type="ARBA" id="ARBA00022989"/>
    </source>
</evidence>
<dbReference type="STRING" id="7070.A0A139WPD9"/>
<dbReference type="KEGG" id="tca:100142196"/>
<evidence type="ECO:0000256" key="10">
    <source>
        <dbReference type="ARBA" id="ARBA00022630"/>
    </source>
</evidence>
<keyword evidence="17" id="KW-0560">Oxidoreductase</keyword>
<dbReference type="Gene3D" id="3.30.465.10">
    <property type="match status" value="1"/>
</dbReference>
<dbReference type="InParanoid" id="A0A139WPD9"/>
<dbReference type="GO" id="GO:0005777">
    <property type="term" value="C:peroxisome"/>
    <property type="evidence" value="ECO:0007669"/>
    <property type="project" value="UniProtKB-SubCell"/>
</dbReference>
<evidence type="ECO:0000256" key="7">
    <source>
        <dbReference type="ARBA" id="ARBA00019086"/>
    </source>
</evidence>
<name>A0A139WPD9_TRICA</name>
<dbReference type="FunFam" id="3.30.465.10:FF:000032">
    <property type="entry name" value="Delta(24)-sterol reductase"/>
    <property type="match status" value="1"/>
</dbReference>
<evidence type="ECO:0000256" key="4">
    <source>
        <dbReference type="ARBA" id="ARBA00004389"/>
    </source>
</evidence>
<dbReference type="InterPro" id="IPR016169">
    <property type="entry name" value="FAD-bd_PCMH_sub2"/>
</dbReference>
<keyword evidence="12" id="KW-0732">Signal</keyword>
<evidence type="ECO:0000256" key="18">
    <source>
        <dbReference type="ARBA" id="ARBA00023034"/>
    </source>
</evidence>
<evidence type="ECO:0000259" key="30">
    <source>
        <dbReference type="PROSITE" id="PS51387"/>
    </source>
</evidence>
<evidence type="ECO:0000256" key="2">
    <source>
        <dbReference type="ARBA" id="ARBA00004194"/>
    </source>
</evidence>
<evidence type="ECO:0000256" key="21">
    <source>
        <dbReference type="ARBA" id="ARBA00023140"/>
    </source>
</evidence>
<comment type="subunit">
    <text evidence="5">Homodimer.</text>
</comment>
<dbReference type="PANTHER" id="PTHR10801">
    <property type="entry name" value="24-DEHYDROCHOLESTEROL REDUCTASE"/>
    <property type="match status" value="1"/>
</dbReference>
<gene>
    <name evidence="31" type="primary">AUGUSTUS-3.0.2_31524</name>
    <name evidence="31" type="ORF">TcasGA2_TC031524</name>
</gene>
<keyword evidence="10" id="KW-0285">Flavoprotein</keyword>
<evidence type="ECO:0000256" key="19">
    <source>
        <dbReference type="ARBA" id="ARBA00023098"/>
    </source>
</evidence>
<evidence type="ECO:0000256" key="27">
    <source>
        <dbReference type="ARBA" id="ARBA00078485"/>
    </source>
</evidence>
<dbReference type="AlphaFoldDB" id="A0A139WPD9"/>
<dbReference type="GO" id="GO:0008202">
    <property type="term" value="P:steroid metabolic process"/>
    <property type="evidence" value="ECO:0000318"/>
    <property type="project" value="GO_Central"/>
</dbReference>
<reference evidence="31 32" key="1">
    <citation type="journal article" date="2008" name="Nature">
        <title>The genome of the model beetle and pest Tribolium castaneum.</title>
        <authorList>
            <consortium name="Tribolium Genome Sequencing Consortium"/>
            <person name="Richards S."/>
            <person name="Gibbs R.A."/>
            <person name="Weinstock G.M."/>
            <person name="Brown S.J."/>
            <person name="Denell R."/>
            <person name="Beeman R.W."/>
            <person name="Gibbs R."/>
            <person name="Beeman R.W."/>
            <person name="Brown S.J."/>
            <person name="Bucher G."/>
            <person name="Friedrich M."/>
            <person name="Grimmelikhuijzen C.J."/>
            <person name="Klingler M."/>
            <person name="Lorenzen M."/>
            <person name="Richards S."/>
            <person name="Roth S."/>
            <person name="Schroder R."/>
            <person name="Tautz D."/>
            <person name="Zdobnov E.M."/>
            <person name="Muzny D."/>
            <person name="Gibbs R.A."/>
            <person name="Weinstock G.M."/>
            <person name="Attaway T."/>
            <person name="Bell S."/>
            <person name="Buhay C.J."/>
            <person name="Chandrabose M.N."/>
            <person name="Chavez D."/>
            <person name="Clerk-Blankenburg K.P."/>
            <person name="Cree A."/>
            <person name="Dao M."/>
            <person name="Davis C."/>
            <person name="Chacko J."/>
            <person name="Dinh H."/>
            <person name="Dugan-Rocha S."/>
            <person name="Fowler G."/>
            <person name="Garner T.T."/>
            <person name="Garnes J."/>
            <person name="Gnirke A."/>
            <person name="Hawes A."/>
            <person name="Hernandez J."/>
            <person name="Hines S."/>
            <person name="Holder M."/>
            <person name="Hume J."/>
            <person name="Jhangiani S.N."/>
            <person name="Joshi V."/>
            <person name="Khan Z.M."/>
            <person name="Jackson L."/>
            <person name="Kovar C."/>
            <person name="Kowis A."/>
            <person name="Lee S."/>
            <person name="Lewis L.R."/>
            <person name="Margolis J."/>
            <person name="Morgan M."/>
            <person name="Nazareth L.V."/>
            <person name="Nguyen N."/>
            <person name="Okwuonu G."/>
            <person name="Parker D."/>
            <person name="Richards S."/>
            <person name="Ruiz S.J."/>
            <person name="Santibanez J."/>
            <person name="Savard J."/>
            <person name="Scherer S.E."/>
            <person name="Schneider B."/>
            <person name="Sodergren E."/>
            <person name="Tautz D."/>
            <person name="Vattahil S."/>
            <person name="Villasana D."/>
            <person name="White C.S."/>
            <person name="Wright R."/>
            <person name="Park Y."/>
            <person name="Beeman R.W."/>
            <person name="Lord J."/>
            <person name="Oppert B."/>
            <person name="Lorenzen M."/>
            <person name="Brown S."/>
            <person name="Wang L."/>
            <person name="Savard J."/>
            <person name="Tautz D."/>
            <person name="Richards S."/>
            <person name="Weinstock G."/>
            <person name="Gibbs R.A."/>
            <person name="Liu Y."/>
            <person name="Worley K."/>
            <person name="Weinstock G."/>
            <person name="Elsik C.G."/>
            <person name="Reese J.T."/>
            <person name="Elhaik E."/>
            <person name="Landan G."/>
            <person name="Graur D."/>
            <person name="Arensburger P."/>
            <person name="Atkinson P."/>
            <person name="Beeman R.W."/>
            <person name="Beidler J."/>
            <person name="Brown S.J."/>
            <person name="Demuth J.P."/>
            <person name="Drury D.W."/>
            <person name="Du Y.Z."/>
            <person name="Fujiwara H."/>
            <person name="Lorenzen M."/>
            <person name="Maselli V."/>
            <person name="Osanai M."/>
            <person name="Park Y."/>
            <person name="Robertson H.M."/>
            <person name="Tu Z."/>
            <person name="Wang J.J."/>
            <person name="Wang S."/>
            <person name="Richards S."/>
            <person name="Song H."/>
            <person name="Zhang L."/>
            <person name="Sodergren E."/>
            <person name="Werner D."/>
            <person name="Stanke M."/>
            <person name="Morgenstern B."/>
            <person name="Solovyev V."/>
            <person name="Kosarev P."/>
            <person name="Brown G."/>
            <person name="Chen H.C."/>
            <person name="Ermolaeva O."/>
            <person name="Hlavina W."/>
            <person name="Kapustin Y."/>
            <person name="Kiryutin B."/>
            <person name="Kitts P."/>
            <person name="Maglott D."/>
            <person name="Pruitt K."/>
            <person name="Sapojnikov V."/>
            <person name="Souvorov A."/>
            <person name="Mackey A.J."/>
            <person name="Waterhouse R.M."/>
            <person name="Wyder S."/>
            <person name="Zdobnov E.M."/>
            <person name="Zdobnov E.M."/>
            <person name="Wyder S."/>
            <person name="Kriventseva E.V."/>
            <person name="Kadowaki T."/>
            <person name="Bork P."/>
            <person name="Aranda M."/>
            <person name="Bao R."/>
            <person name="Beermann A."/>
            <person name="Berns N."/>
            <person name="Bolognesi R."/>
            <person name="Bonneton F."/>
            <person name="Bopp D."/>
            <person name="Brown S.J."/>
            <person name="Bucher G."/>
            <person name="Butts T."/>
            <person name="Chaumot A."/>
            <person name="Denell R.E."/>
            <person name="Ferrier D.E."/>
            <person name="Friedrich M."/>
            <person name="Gordon C.M."/>
            <person name="Jindra M."/>
            <person name="Klingler M."/>
            <person name="Lan Q."/>
            <person name="Lattorff H.M."/>
            <person name="Laudet V."/>
            <person name="von Levetsow C."/>
            <person name="Liu Z."/>
            <person name="Lutz R."/>
            <person name="Lynch J.A."/>
            <person name="da Fonseca R.N."/>
            <person name="Posnien N."/>
            <person name="Reuter R."/>
            <person name="Roth S."/>
            <person name="Savard J."/>
            <person name="Schinko J.B."/>
            <person name="Schmitt C."/>
            <person name="Schoppmeier M."/>
            <person name="Schroder R."/>
            <person name="Shippy T.D."/>
            <person name="Simonnet F."/>
            <person name="Marques-Souza H."/>
            <person name="Tautz D."/>
            <person name="Tomoyasu Y."/>
            <person name="Trauner J."/>
            <person name="Van der Zee M."/>
            <person name="Vervoort M."/>
            <person name="Wittkopp N."/>
            <person name="Wimmer E.A."/>
            <person name="Yang X."/>
            <person name="Jones A.K."/>
            <person name="Sattelle D.B."/>
            <person name="Ebert P.R."/>
            <person name="Nelson D."/>
            <person name="Scott J.G."/>
            <person name="Beeman R.W."/>
            <person name="Muthukrishnan S."/>
            <person name="Kramer K.J."/>
            <person name="Arakane Y."/>
            <person name="Beeman R.W."/>
            <person name="Zhu Q."/>
            <person name="Hogenkamp D."/>
            <person name="Dixit R."/>
            <person name="Oppert B."/>
            <person name="Jiang H."/>
            <person name="Zou Z."/>
            <person name="Marshall J."/>
            <person name="Elpidina E."/>
            <person name="Vinokurov K."/>
            <person name="Oppert C."/>
            <person name="Zou Z."/>
            <person name="Evans J."/>
            <person name="Lu Z."/>
            <person name="Zhao P."/>
            <person name="Sumathipala N."/>
            <person name="Altincicek B."/>
            <person name="Vilcinskas A."/>
            <person name="Williams M."/>
            <person name="Hultmark D."/>
            <person name="Hetru C."/>
            <person name="Jiang H."/>
            <person name="Grimmelikhuijzen C.J."/>
            <person name="Hauser F."/>
            <person name="Cazzamali G."/>
            <person name="Williamson M."/>
            <person name="Park Y."/>
            <person name="Li B."/>
            <person name="Tanaka Y."/>
            <person name="Predel R."/>
            <person name="Neupert S."/>
            <person name="Schachtner J."/>
            <person name="Verleyen P."/>
            <person name="Raible F."/>
            <person name="Bork P."/>
            <person name="Friedrich M."/>
            <person name="Walden K.K."/>
            <person name="Robertson H.M."/>
            <person name="Angeli S."/>
            <person name="Foret S."/>
            <person name="Bucher G."/>
            <person name="Schuetz S."/>
            <person name="Maleszka R."/>
            <person name="Wimmer E.A."/>
            <person name="Beeman R.W."/>
            <person name="Lorenzen M."/>
            <person name="Tomoyasu Y."/>
            <person name="Miller S.C."/>
            <person name="Grossmann D."/>
            <person name="Bucher G."/>
        </authorList>
    </citation>
    <scope>NUCLEOTIDE SEQUENCE [LARGE SCALE GENOMIC DNA]</scope>
    <source>
        <strain evidence="31 32">Georgia GA2</strain>
    </source>
</reference>
<dbReference type="EC" id="1.3.1.72" evidence="6"/>
<evidence type="ECO:0000256" key="22">
    <source>
        <dbReference type="ARBA" id="ARBA00023166"/>
    </source>
</evidence>
<dbReference type="InterPro" id="IPR040165">
    <property type="entry name" value="Diminuto-like"/>
</dbReference>
<evidence type="ECO:0000256" key="5">
    <source>
        <dbReference type="ARBA" id="ARBA00011738"/>
    </source>
</evidence>
<keyword evidence="15" id="KW-0521">NADP</keyword>
<keyword evidence="13" id="KW-0256">Endoplasmic reticulum</keyword>
<keyword evidence="9" id="KW-0153">Cholesterol metabolism</keyword>
<evidence type="ECO:0000313" key="31">
    <source>
        <dbReference type="EMBL" id="KYB29727.1"/>
    </source>
</evidence>
<dbReference type="OrthoDB" id="9999940at2759"/>
<dbReference type="GO" id="GO:0071949">
    <property type="term" value="F:FAD binding"/>
    <property type="evidence" value="ECO:0007669"/>
    <property type="project" value="InterPro"/>
</dbReference>
<dbReference type="OMA" id="WVGRSAF"/>
<keyword evidence="19" id="KW-0443">Lipid metabolism</keyword>
<keyword evidence="23" id="KW-0753">Steroid metabolism</keyword>
<evidence type="ECO:0000256" key="3">
    <source>
        <dbReference type="ARBA" id="ARBA00004275"/>
    </source>
</evidence>
<keyword evidence="8" id="KW-0444">Lipid biosynthesis</keyword>
<dbReference type="InterPro" id="IPR016166">
    <property type="entry name" value="FAD-bd_PCMH"/>
</dbReference>
<evidence type="ECO:0000256" key="24">
    <source>
        <dbReference type="ARBA" id="ARBA00051033"/>
    </source>
</evidence>
<accession>A0A139WPD9</accession>
<reference evidence="31 32" key="2">
    <citation type="journal article" date="2010" name="Nucleic Acids Res.">
        <title>BeetleBase in 2010: revisions to provide comprehensive genomic information for Tribolium castaneum.</title>
        <authorList>
            <person name="Kim H.S."/>
            <person name="Murphy T."/>
            <person name="Xia J."/>
            <person name="Caragea D."/>
            <person name="Park Y."/>
            <person name="Beeman R.W."/>
            <person name="Lorenzen M.D."/>
            <person name="Butcher S."/>
            <person name="Manak J.R."/>
            <person name="Brown S.J."/>
        </authorList>
    </citation>
    <scope>GENOME REANNOTATION</scope>
    <source>
        <strain evidence="31 32">Georgia GA2</strain>
    </source>
</reference>
<keyword evidence="11 29" id="KW-0812">Transmembrane</keyword>
<dbReference type="SMR" id="A0A139WPD9"/>
<evidence type="ECO:0000256" key="26">
    <source>
        <dbReference type="ARBA" id="ARBA00056986"/>
    </source>
</evidence>
<dbReference type="Pfam" id="PF01565">
    <property type="entry name" value="FAD_binding_4"/>
    <property type="match status" value="1"/>
</dbReference>
<evidence type="ECO:0000256" key="9">
    <source>
        <dbReference type="ARBA" id="ARBA00022548"/>
    </source>
</evidence>
<proteinExistence type="predicted"/>
<dbReference type="GO" id="GO:0000139">
    <property type="term" value="C:Golgi membrane"/>
    <property type="evidence" value="ECO:0007669"/>
    <property type="project" value="UniProtKB-SubCell"/>
</dbReference>
<dbReference type="InterPro" id="IPR006094">
    <property type="entry name" value="Oxid_FAD_bind_N"/>
</dbReference>
<keyword evidence="18" id="KW-0333">Golgi apparatus</keyword>
<dbReference type="SUPFAM" id="SSF56176">
    <property type="entry name" value="FAD-binding/transporter-associated domain-like"/>
    <property type="match status" value="1"/>
</dbReference>
<keyword evidence="22" id="KW-1207">Sterol metabolism</keyword>
<evidence type="ECO:0000313" key="32">
    <source>
        <dbReference type="Proteomes" id="UP000007266"/>
    </source>
</evidence>
<feature type="domain" description="FAD-binding PCMH-type" evidence="30">
    <location>
        <begin position="44"/>
        <end position="220"/>
    </location>
</feature>
<keyword evidence="16 29" id="KW-1133">Transmembrane helix</keyword>
<dbReference type="GO" id="GO:0005737">
    <property type="term" value="C:cytoplasm"/>
    <property type="evidence" value="ECO:0000318"/>
    <property type="project" value="GO_Central"/>
</dbReference>
<dbReference type="GO" id="GO:0050614">
    <property type="term" value="F:Delta24-sterol reductase activity"/>
    <property type="evidence" value="ECO:0007669"/>
    <property type="project" value="UniProtKB-EC"/>
</dbReference>
<evidence type="ECO:0000256" key="23">
    <source>
        <dbReference type="ARBA" id="ARBA00023221"/>
    </source>
</evidence>
<dbReference type="InterPro" id="IPR036318">
    <property type="entry name" value="FAD-bd_PCMH-like_sf"/>
</dbReference>
<organism evidence="31 32">
    <name type="scientific">Tribolium castaneum</name>
    <name type="common">Red flour beetle</name>
    <dbReference type="NCBI Taxonomy" id="7070"/>
    <lineage>
        <taxon>Eukaryota</taxon>
        <taxon>Metazoa</taxon>
        <taxon>Ecdysozoa</taxon>
        <taxon>Arthropoda</taxon>
        <taxon>Hexapoda</taxon>
        <taxon>Insecta</taxon>
        <taxon>Pterygota</taxon>
        <taxon>Neoptera</taxon>
        <taxon>Endopterygota</taxon>
        <taxon>Coleoptera</taxon>
        <taxon>Polyphaga</taxon>
        <taxon>Cucujiformia</taxon>
        <taxon>Tenebrionidae</taxon>
        <taxon>Tenebrionidae incertae sedis</taxon>
        <taxon>Tribolium</taxon>
    </lineage>
</organism>
<evidence type="ECO:0000256" key="14">
    <source>
        <dbReference type="ARBA" id="ARBA00022827"/>
    </source>
</evidence>
<evidence type="ECO:0000256" key="25">
    <source>
        <dbReference type="ARBA" id="ARBA00052927"/>
    </source>
</evidence>
<dbReference type="GO" id="GO:0008203">
    <property type="term" value="P:cholesterol metabolic process"/>
    <property type="evidence" value="ECO:0007669"/>
    <property type="project" value="UniProtKB-KW"/>
</dbReference>
<evidence type="ECO:0000256" key="13">
    <source>
        <dbReference type="ARBA" id="ARBA00022824"/>
    </source>
</evidence>
<protein>
    <recommendedName>
        <fullName evidence="7">Delta(24)-sterol reductase</fullName>
        <ecNumber evidence="6">1.3.1.72</ecNumber>
    </recommendedName>
    <alternativeName>
        <fullName evidence="27">24-dehydrocholesterol reductase</fullName>
    </alternativeName>
    <alternativeName>
        <fullName evidence="28">3-beta-hydroxysterol Delta-24-reductase</fullName>
    </alternativeName>
</protein>
<comment type="function">
    <text evidence="26">Catalyzes the reduction of the delta-24 double bond of sterol intermediates during cholesterol biosynthesis. In addition to its cholesterol-synthesizing activity, can protect cells from oxidative stress by reducing caspase 3 activity during apoptosis induced by oxidative stress. Also protects against amyloid-beta peptide-induced apoptosis.</text>
</comment>
<evidence type="ECO:0000256" key="6">
    <source>
        <dbReference type="ARBA" id="ARBA00012405"/>
    </source>
</evidence>
<evidence type="ECO:0000256" key="12">
    <source>
        <dbReference type="ARBA" id="ARBA00022729"/>
    </source>
</evidence>
<evidence type="ECO:0000256" key="1">
    <source>
        <dbReference type="ARBA" id="ARBA00001974"/>
    </source>
</evidence>
<evidence type="ECO:0000256" key="15">
    <source>
        <dbReference type="ARBA" id="ARBA00022857"/>
    </source>
</evidence>
<dbReference type="PANTHER" id="PTHR10801:SF0">
    <property type="entry name" value="DELTA(24)-STEROL REDUCTASE"/>
    <property type="match status" value="1"/>
</dbReference>
<sequence length="505" mass="58609">MAYKPEGLFEHILIHYRWVFVCLFLLPASFFFDIWLYVRNWIVFKLSSAPKQHHSKVKHVQTQVRNWIKNGRKQFMCTARPGWQTVSFRRPKYKKTMYNVEVNLVDVLDINLEKKTVRVEPLVTMGQLTATLNPLGWTIPVVPELDDLTVGGLVMGTGIESSSHKYGLFQHICVSYELVLCDGSVVTCSTQENPNLYYSVPWSYGTLGILTAVEIQLIPAKKYVKLTYKPLKTLDQVTQETESASKDLNNEFVETLVYSKDKAVLMTGIQTDQVDENKVNAIGKWYKPWFFKHVEGMLETNKTVVEYIPLRDYYHRHTRSIFWELQDIIPFGNNLLFRFFLGWIVPPKVSLLKLTQTEAVRKLYENNHVIQDMLVPIETLKASIEKFHEVLEIYPMWICPFKLPPNPGMVHPPLKNYDTDPVYVDIGVYGVPKAKNFTPLGSTREIEKYVSNGNGFQMLYADTYMSREEFRRMFDHRLYDSLRASLGCESAFAEVYDKVSRAARE</sequence>
<comment type="catalytic activity">
    <reaction evidence="24">
        <text>lanosterol + NADPH + H(+) = 24,25-dihydrolanosterol + NADP(+)</text>
        <dbReference type="Rhea" id="RHEA:33919"/>
        <dbReference type="ChEBI" id="CHEBI:15378"/>
        <dbReference type="ChEBI" id="CHEBI:16521"/>
        <dbReference type="ChEBI" id="CHEBI:28113"/>
        <dbReference type="ChEBI" id="CHEBI:57783"/>
        <dbReference type="ChEBI" id="CHEBI:58349"/>
    </reaction>
    <physiologicalReaction direction="left-to-right" evidence="24">
        <dbReference type="Rhea" id="RHEA:33920"/>
    </physiologicalReaction>
</comment>
<evidence type="ECO:0000256" key="29">
    <source>
        <dbReference type="SAM" id="Phobius"/>
    </source>
</evidence>
<evidence type="ECO:0000256" key="28">
    <source>
        <dbReference type="ARBA" id="ARBA00080612"/>
    </source>
</evidence>
<comment type="cofactor">
    <cofactor evidence="1">
        <name>FAD</name>
        <dbReference type="ChEBI" id="CHEBI:57692"/>
    </cofactor>
</comment>
<keyword evidence="14" id="KW-0274">FAD</keyword>
<evidence type="ECO:0000256" key="20">
    <source>
        <dbReference type="ARBA" id="ARBA00023136"/>
    </source>
</evidence>
<evidence type="ECO:0000256" key="17">
    <source>
        <dbReference type="ARBA" id="ARBA00023002"/>
    </source>
</evidence>
<dbReference type="GO" id="GO:0000246">
    <property type="term" value="F:Delta24(24-1) sterol reductase activity"/>
    <property type="evidence" value="ECO:0000318"/>
    <property type="project" value="GO_Central"/>
</dbReference>
<dbReference type="Proteomes" id="UP000007266">
    <property type="component" value="Linkage group 1"/>
</dbReference>
<dbReference type="EMBL" id="KQ971307">
    <property type="protein sequence ID" value="KYB29727.1"/>
    <property type="molecule type" value="Genomic_DNA"/>
</dbReference>
<evidence type="ECO:0000256" key="8">
    <source>
        <dbReference type="ARBA" id="ARBA00022516"/>
    </source>
</evidence>
<comment type="catalytic activity">
    <reaction evidence="25">
        <text>5alpha-cholest-8-en-3beta-ol + NADP(+) = zymosterol + NADPH + H(+)</text>
        <dbReference type="Rhea" id="RHEA:36399"/>
        <dbReference type="ChEBI" id="CHEBI:15378"/>
        <dbReference type="ChEBI" id="CHEBI:16608"/>
        <dbReference type="ChEBI" id="CHEBI:18252"/>
        <dbReference type="ChEBI" id="CHEBI:57783"/>
        <dbReference type="ChEBI" id="CHEBI:58349"/>
        <dbReference type="EC" id="1.3.1.72"/>
    </reaction>
    <physiologicalReaction direction="right-to-left" evidence="25">
        <dbReference type="Rhea" id="RHEA:36401"/>
    </physiologicalReaction>
</comment>